<evidence type="ECO:0000256" key="1">
    <source>
        <dbReference type="SAM" id="MobiDB-lite"/>
    </source>
</evidence>
<feature type="region of interest" description="Disordered" evidence="1">
    <location>
        <begin position="200"/>
        <end position="247"/>
    </location>
</feature>
<keyword evidence="5" id="KW-1185">Reference proteome</keyword>
<evidence type="ECO:0000256" key="3">
    <source>
        <dbReference type="SAM" id="SignalP"/>
    </source>
</evidence>
<protein>
    <submittedName>
        <fullName evidence="4">Uncharacterized protein</fullName>
    </submittedName>
</protein>
<feature type="transmembrane region" description="Helical" evidence="2">
    <location>
        <begin position="253"/>
        <end position="280"/>
    </location>
</feature>
<dbReference type="AlphaFoldDB" id="A0A9P5NSV6"/>
<keyword evidence="2" id="KW-1133">Transmembrane helix</keyword>
<dbReference type="PANTHER" id="PTHR37487">
    <property type="entry name" value="CHROMOSOME 1, WHOLE GENOME SHOTGUN SEQUENCE"/>
    <property type="match status" value="1"/>
</dbReference>
<keyword evidence="3" id="KW-0732">Signal</keyword>
<keyword evidence="2" id="KW-0812">Transmembrane</keyword>
<feature type="compositionally biased region" description="Polar residues" evidence="1">
    <location>
        <begin position="389"/>
        <end position="400"/>
    </location>
</feature>
<evidence type="ECO:0000256" key="2">
    <source>
        <dbReference type="SAM" id="Phobius"/>
    </source>
</evidence>
<organism evidence="4 5">
    <name type="scientific">Gymnopilus junonius</name>
    <name type="common">Spectacular rustgill mushroom</name>
    <name type="synonym">Gymnopilus spectabilis subsp. junonius</name>
    <dbReference type="NCBI Taxonomy" id="109634"/>
    <lineage>
        <taxon>Eukaryota</taxon>
        <taxon>Fungi</taxon>
        <taxon>Dikarya</taxon>
        <taxon>Basidiomycota</taxon>
        <taxon>Agaricomycotina</taxon>
        <taxon>Agaricomycetes</taxon>
        <taxon>Agaricomycetidae</taxon>
        <taxon>Agaricales</taxon>
        <taxon>Agaricineae</taxon>
        <taxon>Hymenogastraceae</taxon>
        <taxon>Gymnopilus</taxon>
    </lineage>
</organism>
<feature type="region of interest" description="Disordered" evidence="1">
    <location>
        <begin position="288"/>
        <end position="472"/>
    </location>
</feature>
<dbReference type="CDD" id="cd12087">
    <property type="entry name" value="TM_EGFR-like"/>
    <property type="match status" value="1"/>
</dbReference>
<comment type="caution">
    <text evidence="4">The sequence shown here is derived from an EMBL/GenBank/DDBJ whole genome shotgun (WGS) entry which is preliminary data.</text>
</comment>
<accession>A0A9P5NSV6</accession>
<evidence type="ECO:0000313" key="4">
    <source>
        <dbReference type="EMBL" id="KAF8905510.1"/>
    </source>
</evidence>
<proteinExistence type="predicted"/>
<feature type="compositionally biased region" description="Polar residues" evidence="1">
    <location>
        <begin position="323"/>
        <end position="352"/>
    </location>
</feature>
<dbReference type="PANTHER" id="PTHR37487:SF3">
    <property type="entry name" value="CLEAVAGE_POLYADENYLATION SPECIFICITY FACTOR A SUBUNIT N-TERMINAL DOMAIN-CONTAINING PROTEIN"/>
    <property type="match status" value="1"/>
</dbReference>
<feature type="signal peptide" evidence="3">
    <location>
        <begin position="1"/>
        <end position="23"/>
    </location>
</feature>
<gene>
    <name evidence="4" type="ORF">CPB84DRAFT_1727048</name>
</gene>
<evidence type="ECO:0000313" key="5">
    <source>
        <dbReference type="Proteomes" id="UP000724874"/>
    </source>
</evidence>
<feature type="compositionally biased region" description="Low complexity" evidence="1">
    <location>
        <begin position="219"/>
        <end position="247"/>
    </location>
</feature>
<feature type="compositionally biased region" description="Pro residues" evidence="1">
    <location>
        <begin position="307"/>
        <end position="317"/>
    </location>
</feature>
<keyword evidence="2" id="KW-0472">Membrane</keyword>
<feature type="chain" id="PRO_5040243737" evidence="3">
    <location>
        <begin position="24"/>
        <end position="472"/>
    </location>
</feature>
<name>A0A9P5NSV6_GYMJU</name>
<reference evidence="4" key="1">
    <citation type="submission" date="2020-11" db="EMBL/GenBank/DDBJ databases">
        <authorList>
            <consortium name="DOE Joint Genome Institute"/>
            <person name="Ahrendt S."/>
            <person name="Riley R."/>
            <person name="Andreopoulos W."/>
            <person name="LaButti K."/>
            <person name="Pangilinan J."/>
            <person name="Ruiz-duenas F.J."/>
            <person name="Barrasa J.M."/>
            <person name="Sanchez-Garcia M."/>
            <person name="Camarero S."/>
            <person name="Miyauchi S."/>
            <person name="Serrano A."/>
            <person name="Linde D."/>
            <person name="Babiker R."/>
            <person name="Drula E."/>
            <person name="Ayuso-Fernandez I."/>
            <person name="Pacheco R."/>
            <person name="Padilla G."/>
            <person name="Ferreira P."/>
            <person name="Barriuso J."/>
            <person name="Kellner H."/>
            <person name="Castanera R."/>
            <person name="Alfaro M."/>
            <person name="Ramirez L."/>
            <person name="Pisabarro A.G."/>
            <person name="Kuo A."/>
            <person name="Tritt A."/>
            <person name="Lipzen A."/>
            <person name="He G."/>
            <person name="Yan M."/>
            <person name="Ng V."/>
            <person name="Cullen D."/>
            <person name="Martin F."/>
            <person name="Rosso M.-N."/>
            <person name="Henrissat B."/>
            <person name="Hibbett D."/>
            <person name="Martinez A.T."/>
            <person name="Grigoriev I.V."/>
        </authorList>
    </citation>
    <scope>NUCLEOTIDE SEQUENCE</scope>
    <source>
        <strain evidence="4">AH 44721</strain>
    </source>
</reference>
<dbReference type="Proteomes" id="UP000724874">
    <property type="component" value="Unassembled WGS sequence"/>
</dbReference>
<dbReference type="EMBL" id="JADNYJ010000022">
    <property type="protein sequence ID" value="KAF8905510.1"/>
    <property type="molecule type" value="Genomic_DNA"/>
</dbReference>
<feature type="compositionally biased region" description="Polar residues" evidence="1">
    <location>
        <begin position="209"/>
        <end position="218"/>
    </location>
</feature>
<dbReference type="OrthoDB" id="2591431at2759"/>
<sequence>MFTLFRLFAVVLFFCYRAPLALAFSYTFGTLSECDNVPLTWTGGTPPFQLLIVPVFGTPVNISIPSSAFSNGVGSYSFQLPIANGSQMVFVMSDATGFNSGGTTEILTTQPSKGVSCNTNTTVNFSFQLNSALQQCRPYVFNGYTAAVQPVTINAVVPGGSALTLRPPTGPTSFTWNADVARGTSLIFFMIDAQGRQGGSSDVKMVGSSDDSTCLNANSPTSTAGPPASSATSLSTTPSASASSTSAPAHSGVSIAAVAGTVIGSLLFLAVVITLGLFFLRRRHDSRNQGNYRRQSRRLGPGIDPAYDPPANAPPPTYGSDPLASSSAHQYSGSYQPSESSYQSTEGYQLTPQIYPPRQAFPPPDPFSSSAPPMMPESEIEPFAEQSRGETSSSRDSMTPAQRKAALAANNARYNPPTRFILHTDVEDAIPPNEDGVVELPPQYSERRGPLDINPSPSQPDAGHPLGASYPS</sequence>